<accession>A0A7L5DXN3</accession>
<dbReference type="GO" id="GO:0003755">
    <property type="term" value="F:peptidyl-prolyl cis-trans isomerase activity"/>
    <property type="evidence" value="ECO:0007669"/>
    <property type="project" value="UniProtKB-KW"/>
</dbReference>
<evidence type="ECO:0000256" key="3">
    <source>
        <dbReference type="ARBA" id="ARBA00023110"/>
    </source>
</evidence>
<feature type="domain" description="PPIase FKBP-type" evidence="5">
    <location>
        <begin position="55"/>
        <end position="167"/>
    </location>
</feature>
<keyword evidence="4" id="KW-0413">Isomerase</keyword>
<dbReference type="KEGG" id="mrob:HH214_06365"/>
<dbReference type="EMBL" id="CP051682">
    <property type="protein sequence ID" value="QJD95521.1"/>
    <property type="molecule type" value="Genomic_DNA"/>
</dbReference>
<sequence length="321" mass="34780">MKQLYTALFLLGTLCLYSCRKDKTDISLKAYDEQQIQAYIKSNGLTNMKRDPTGGDTTGIYYEILSQGTGATLKYSDDISFVYTIKSLDGKYTVSDTVLNHSYSYVGTLTPSGLQLAMYNLVKNKGTRAHLLIPSHLAYGSSGSGTGSSRLQGNESLDYYVNVINDQTAYDDLTVQKYMSANSLVGFTQVIDPATNKPDGVYYKVSQAGTGVDAITSNSTVYLQYSGFLLNGTMFDQYNDQGTNATNTGEAVNLFNLTGLFPKGWILPLTKVTAGAKLTIVMPSRMAFGTSTASGSEAATVTVPVNSCLRYDMNVVSVTNY</sequence>
<keyword evidence="7" id="KW-1185">Reference proteome</keyword>
<dbReference type="PROSITE" id="PS50059">
    <property type="entry name" value="FKBP_PPIASE"/>
    <property type="match status" value="2"/>
</dbReference>
<reference evidence="6 7" key="1">
    <citation type="submission" date="2020-04" db="EMBL/GenBank/DDBJ databases">
        <title>Genome sequencing of novel species.</title>
        <authorList>
            <person name="Heo J."/>
            <person name="Kim S.-J."/>
            <person name="Kim J.-S."/>
            <person name="Hong S.-B."/>
            <person name="Kwon S.-W."/>
        </authorList>
    </citation>
    <scope>NUCLEOTIDE SEQUENCE [LARGE SCALE GENOMIC DNA]</scope>
    <source>
        <strain evidence="6 7">F39-2</strain>
    </source>
</reference>
<organism evidence="6 7">
    <name type="scientific">Mucilaginibacter robiniae</name>
    <dbReference type="NCBI Taxonomy" id="2728022"/>
    <lineage>
        <taxon>Bacteria</taxon>
        <taxon>Pseudomonadati</taxon>
        <taxon>Bacteroidota</taxon>
        <taxon>Sphingobacteriia</taxon>
        <taxon>Sphingobacteriales</taxon>
        <taxon>Sphingobacteriaceae</taxon>
        <taxon>Mucilaginibacter</taxon>
    </lineage>
</organism>
<keyword evidence="3 4" id="KW-0697">Rotamase</keyword>
<evidence type="ECO:0000313" key="7">
    <source>
        <dbReference type="Proteomes" id="UP000503278"/>
    </source>
</evidence>
<feature type="domain" description="PPIase FKBP-type" evidence="5">
    <location>
        <begin position="218"/>
        <end position="319"/>
    </location>
</feature>
<evidence type="ECO:0000256" key="1">
    <source>
        <dbReference type="ARBA" id="ARBA00000971"/>
    </source>
</evidence>
<dbReference type="Proteomes" id="UP000503278">
    <property type="component" value="Chromosome"/>
</dbReference>
<dbReference type="InterPro" id="IPR046357">
    <property type="entry name" value="PPIase_dom_sf"/>
</dbReference>
<dbReference type="SUPFAM" id="SSF54534">
    <property type="entry name" value="FKBP-like"/>
    <property type="match status" value="2"/>
</dbReference>
<dbReference type="InterPro" id="IPR001179">
    <property type="entry name" value="PPIase_FKBP_dom"/>
</dbReference>
<gene>
    <name evidence="6" type="ORF">HH214_06365</name>
</gene>
<dbReference type="Gene3D" id="3.10.50.40">
    <property type="match status" value="2"/>
</dbReference>
<dbReference type="RefSeq" id="WP_169606529.1">
    <property type="nucleotide sequence ID" value="NZ_CP051682.1"/>
</dbReference>
<evidence type="ECO:0000259" key="5">
    <source>
        <dbReference type="PROSITE" id="PS50059"/>
    </source>
</evidence>
<evidence type="ECO:0000256" key="2">
    <source>
        <dbReference type="ARBA" id="ARBA00013194"/>
    </source>
</evidence>
<evidence type="ECO:0000313" key="6">
    <source>
        <dbReference type="EMBL" id="QJD95521.1"/>
    </source>
</evidence>
<dbReference type="EC" id="5.2.1.8" evidence="2 4"/>
<dbReference type="Pfam" id="PF00254">
    <property type="entry name" value="FKBP_C"/>
    <property type="match status" value="1"/>
</dbReference>
<protein>
    <recommendedName>
        <fullName evidence="2 4">peptidylprolyl isomerase</fullName>
        <ecNumber evidence="2 4">5.2.1.8</ecNumber>
    </recommendedName>
</protein>
<evidence type="ECO:0000256" key="4">
    <source>
        <dbReference type="PROSITE-ProRule" id="PRU00277"/>
    </source>
</evidence>
<comment type="catalytic activity">
    <reaction evidence="1 4">
        <text>[protein]-peptidylproline (omega=180) = [protein]-peptidylproline (omega=0)</text>
        <dbReference type="Rhea" id="RHEA:16237"/>
        <dbReference type="Rhea" id="RHEA-COMP:10747"/>
        <dbReference type="Rhea" id="RHEA-COMP:10748"/>
        <dbReference type="ChEBI" id="CHEBI:83833"/>
        <dbReference type="ChEBI" id="CHEBI:83834"/>
        <dbReference type="EC" id="5.2.1.8"/>
    </reaction>
</comment>
<dbReference type="AlphaFoldDB" id="A0A7L5DXN3"/>
<name>A0A7L5DXN3_9SPHI</name>
<proteinExistence type="predicted"/>